<dbReference type="InParanoid" id="A0A6P7GBY5"/>
<dbReference type="PRINTS" id="PR00131">
    <property type="entry name" value="GLHYDRLASE1"/>
</dbReference>
<evidence type="ECO:0000313" key="8">
    <source>
        <dbReference type="RefSeq" id="XP_028146876.1"/>
    </source>
</evidence>
<dbReference type="InterPro" id="IPR033132">
    <property type="entry name" value="GH_1_N_CS"/>
</dbReference>
<dbReference type="Gene3D" id="3.20.20.80">
    <property type="entry name" value="Glycosidases"/>
    <property type="match status" value="1"/>
</dbReference>
<evidence type="ECO:0000256" key="5">
    <source>
        <dbReference type="ARBA" id="ARBA00023295"/>
    </source>
</evidence>
<dbReference type="PANTHER" id="PTHR10353:SF36">
    <property type="entry name" value="LP05116P"/>
    <property type="match status" value="1"/>
</dbReference>
<reference evidence="8" key="1">
    <citation type="submission" date="2025-08" db="UniProtKB">
        <authorList>
            <consortium name="RefSeq"/>
        </authorList>
    </citation>
    <scope>IDENTIFICATION</scope>
</reference>
<evidence type="ECO:0000256" key="7">
    <source>
        <dbReference type="SAM" id="SignalP"/>
    </source>
</evidence>
<dbReference type="AlphaFoldDB" id="A0A6P7GBY5"/>
<dbReference type="GO" id="GO:0005975">
    <property type="term" value="P:carbohydrate metabolic process"/>
    <property type="evidence" value="ECO:0007669"/>
    <property type="project" value="InterPro"/>
</dbReference>
<dbReference type="InterPro" id="IPR017853">
    <property type="entry name" value="GH"/>
</dbReference>
<evidence type="ECO:0000256" key="4">
    <source>
        <dbReference type="ARBA" id="ARBA00023180"/>
    </source>
</evidence>
<evidence type="ECO:0000256" key="1">
    <source>
        <dbReference type="ARBA" id="ARBA00010838"/>
    </source>
</evidence>
<dbReference type="InterPro" id="IPR001360">
    <property type="entry name" value="Glyco_hydro_1"/>
</dbReference>
<gene>
    <name evidence="8" type="primary">LOC114340336</name>
</gene>
<dbReference type="SUPFAM" id="SSF51445">
    <property type="entry name" value="(Trans)glycosidases"/>
    <property type="match status" value="1"/>
</dbReference>
<evidence type="ECO:0000256" key="2">
    <source>
        <dbReference type="ARBA" id="ARBA00011738"/>
    </source>
</evidence>
<name>A0A6P7GBY5_DIAVI</name>
<keyword evidence="7" id="KW-0732">Signal</keyword>
<feature type="chain" id="PRO_5027953188" evidence="7">
    <location>
        <begin position="20"/>
        <end position="487"/>
    </location>
</feature>
<sequence length="487" mass="55970">MVLNFKVLILTVSFGNILAEDYVINNKRFPADFMFGVATSAYQVEGGWNEDGKGVNIWDYFTHRNSSVIRDKNNGDIACDSYHRIKEDIAILKDLGVSHYRFSISWPRILPNGFRDEVNQKGIDYYKNLIKELKDNNIEPLVTLYHWDLPQFLQDLGGFFSSSLEVWFAEYARICFEAFGKDVKYWVTFNEPSSICNNGYGKGKFAPGIYNPGIGEYLCIHNLLNAHAAAYHVYDKEFRSTYNGKVTIVHSISYCQPKTNTTEDIEAADQKMQFNLGWMADPIYFGDYPEIMKTRIATRSKLEGFIESRLPEFTEEQKERLKNTSDYFAVNSYDSYFAFAIPEPAIVLPPSLDADSGVGGTKEGIGDGSFGMGKLLLWIKDRYNNPDMIITENGLMTQTETLEDDDRISMVKNCLSRFRDVMDQVNLLGYTLWSVMDNFEWTRGYTAKYGIYHVDFNNSNRTRTPKKSAEWYKHVIQTRCLTNICVD</sequence>
<dbReference type="Pfam" id="PF00232">
    <property type="entry name" value="Glyco_hydro_1"/>
    <property type="match status" value="1"/>
</dbReference>
<dbReference type="PANTHER" id="PTHR10353">
    <property type="entry name" value="GLYCOSYL HYDROLASE"/>
    <property type="match status" value="1"/>
</dbReference>
<keyword evidence="5" id="KW-0326">Glycosidase</keyword>
<feature type="signal peptide" evidence="7">
    <location>
        <begin position="1"/>
        <end position="19"/>
    </location>
</feature>
<evidence type="ECO:0000256" key="3">
    <source>
        <dbReference type="ARBA" id="ARBA00022801"/>
    </source>
</evidence>
<dbReference type="RefSeq" id="XP_028146876.1">
    <property type="nucleotide sequence ID" value="XM_028291075.1"/>
</dbReference>
<dbReference type="FunFam" id="3.20.20.80:FF:000013">
    <property type="entry name" value="lactase-phlorizin hydrolase"/>
    <property type="match status" value="1"/>
</dbReference>
<protein>
    <submittedName>
        <fullName evidence="8">Myrosinase 1-like</fullName>
    </submittedName>
</protein>
<organism evidence="8">
    <name type="scientific">Diabrotica virgifera virgifera</name>
    <name type="common">western corn rootworm</name>
    <dbReference type="NCBI Taxonomy" id="50390"/>
    <lineage>
        <taxon>Eukaryota</taxon>
        <taxon>Metazoa</taxon>
        <taxon>Ecdysozoa</taxon>
        <taxon>Arthropoda</taxon>
        <taxon>Hexapoda</taxon>
        <taxon>Insecta</taxon>
        <taxon>Pterygota</taxon>
        <taxon>Neoptera</taxon>
        <taxon>Endopterygota</taxon>
        <taxon>Coleoptera</taxon>
        <taxon>Polyphaga</taxon>
        <taxon>Cucujiformia</taxon>
        <taxon>Chrysomeloidea</taxon>
        <taxon>Chrysomelidae</taxon>
        <taxon>Galerucinae</taxon>
        <taxon>Diabroticina</taxon>
        <taxon>Diabroticites</taxon>
        <taxon>Diabrotica</taxon>
    </lineage>
</organism>
<proteinExistence type="inferred from homology"/>
<evidence type="ECO:0000256" key="6">
    <source>
        <dbReference type="RuleBase" id="RU003690"/>
    </source>
</evidence>
<comment type="subunit">
    <text evidence="2">Homodimer.</text>
</comment>
<accession>A0A6P7GBY5</accession>
<keyword evidence="3" id="KW-0378">Hydrolase</keyword>
<dbReference type="PROSITE" id="PS00653">
    <property type="entry name" value="GLYCOSYL_HYDROL_F1_2"/>
    <property type="match status" value="1"/>
</dbReference>
<keyword evidence="4" id="KW-0325">Glycoprotein</keyword>
<comment type="similarity">
    <text evidence="1 6">Belongs to the glycosyl hydrolase 1 family.</text>
</comment>
<dbReference type="GO" id="GO:0008422">
    <property type="term" value="F:beta-glucosidase activity"/>
    <property type="evidence" value="ECO:0007669"/>
    <property type="project" value="TreeGrafter"/>
</dbReference>
<dbReference type="FunCoup" id="A0A6P7GBY5">
    <property type="interactions" value="4"/>
</dbReference>